<dbReference type="STRING" id="985895.E5AET9"/>
<dbReference type="InterPro" id="IPR000608">
    <property type="entry name" value="UBC"/>
</dbReference>
<evidence type="ECO:0000256" key="2">
    <source>
        <dbReference type="ARBA" id="ARBA00022786"/>
    </source>
</evidence>
<evidence type="ECO:0000256" key="5">
    <source>
        <dbReference type="ARBA" id="ARBA00042179"/>
    </source>
</evidence>
<dbReference type="SUPFAM" id="SSF54495">
    <property type="entry name" value="UBC-like"/>
    <property type="match status" value="1"/>
</dbReference>
<feature type="active site" description="Glycyl thioester intermediate" evidence="7">
    <location>
        <position position="92"/>
    </location>
</feature>
<organism evidence="10 11">
    <name type="scientific">Leptosphaeria maculans (strain JN3 / isolate v23.1.3 / race Av1-4-5-6-7-8)</name>
    <name type="common">Blackleg fungus</name>
    <name type="synonym">Phoma lingam</name>
    <dbReference type="NCBI Taxonomy" id="985895"/>
    <lineage>
        <taxon>Eukaryota</taxon>
        <taxon>Fungi</taxon>
        <taxon>Dikarya</taxon>
        <taxon>Ascomycota</taxon>
        <taxon>Pezizomycotina</taxon>
        <taxon>Dothideomycetes</taxon>
        <taxon>Pleosporomycetidae</taxon>
        <taxon>Pleosporales</taxon>
        <taxon>Pleosporineae</taxon>
        <taxon>Leptosphaeriaceae</taxon>
        <taxon>Plenodomus</taxon>
        <taxon>Plenodomus lingam/Leptosphaeria maculans species complex</taxon>
    </lineage>
</organism>
<sequence length="169" mass="19224">MASSSAAAGLLARQLKQMQNDKSISGISCGLVDNNVFEWEVMLMIDDDTKFYGGGFFRARLTFPEQYPLLPPKMRFETPIFHPNIYQNGDVCISILHPPEEDKYGYESAAERWSPVQTPETILLSVISMLSSPNDESPANVEAARLWRNDTPEFKKRVRKCVRDSLEFE</sequence>
<dbReference type="EMBL" id="FP929139">
    <property type="protein sequence ID" value="CBY01728.1"/>
    <property type="molecule type" value="Genomic_DNA"/>
</dbReference>
<dbReference type="GeneID" id="13290809"/>
<keyword evidence="2 8" id="KW-0833">Ubl conjugation pathway</keyword>
<dbReference type="GO" id="GO:0016740">
    <property type="term" value="F:transferase activity"/>
    <property type="evidence" value="ECO:0007669"/>
    <property type="project" value="UniProtKB-KW"/>
</dbReference>
<dbReference type="OMA" id="MFEWEVM"/>
<keyword evidence="11" id="KW-1185">Reference proteome</keyword>
<dbReference type="OrthoDB" id="19692at2759"/>
<dbReference type="Pfam" id="PF00179">
    <property type="entry name" value="UQ_con"/>
    <property type="match status" value="1"/>
</dbReference>
<keyword evidence="8" id="KW-0547">Nucleotide-binding</keyword>
<dbReference type="InterPro" id="IPR050113">
    <property type="entry name" value="Ub_conjugating_enzyme"/>
</dbReference>
<dbReference type="CDD" id="cd23795">
    <property type="entry name" value="UBCc_UBE2G1"/>
    <property type="match status" value="1"/>
</dbReference>
<evidence type="ECO:0000256" key="1">
    <source>
        <dbReference type="ARBA" id="ARBA00022679"/>
    </source>
</evidence>
<reference evidence="11" key="1">
    <citation type="journal article" date="2011" name="Nat. Commun.">
        <title>Effector diversification within compartments of the Leptosphaeria maculans genome affected by Repeat-Induced Point mutations.</title>
        <authorList>
            <person name="Rouxel T."/>
            <person name="Grandaubert J."/>
            <person name="Hane J.K."/>
            <person name="Hoede C."/>
            <person name="van de Wouw A.P."/>
            <person name="Couloux A."/>
            <person name="Dominguez V."/>
            <person name="Anthouard V."/>
            <person name="Bally P."/>
            <person name="Bourras S."/>
            <person name="Cozijnsen A.J."/>
            <person name="Ciuffetti L.M."/>
            <person name="Degrave A."/>
            <person name="Dilmaghani A."/>
            <person name="Duret L."/>
            <person name="Fudal I."/>
            <person name="Goodwin S.B."/>
            <person name="Gout L."/>
            <person name="Glaser N."/>
            <person name="Linglin J."/>
            <person name="Kema G.H.J."/>
            <person name="Lapalu N."/>
            <person name="Lawrence C.B."/>
            <person name="May K."/>
            <person name="Meyer M."/>
            <person name="Ollivier B."/>
            <person name="Poulain J."/>
            <person name="Schoch C.L."/>
            <person name="Simon A."/>
            <person name="Spatafora J.W."/>
            <person name="Stachowiak A."/>
            <person name="Turgeon B.G."/>
            <person name="Tyler B.M."/>
            <person name="Vincent D."/>
            <person name="Weissenbach J."/>
            <person name="Amselem J."/>
            <person name="Quesneville H."/>
            <person name="Oliver R.P."/>
            <person name="Wincker P."/>
            <person name="Balesdent M.-H."/>
            <person name="Howlett B.J."/>
        </authorList>
    </citation>
    <scope>NUCLEOTIDE SEQUENCE [LARGE SCALE GENOMIC DNA]</scope>
    <source>
        <strain evidence="11">JN3 / isolate v23.1.3 / race Av1-4-5-6-7-8</strain>
    </source>
</reference>
<evidence type="ECO:0000256" key="3">
    <source>
        <dbReference type="ARBA" id="ARBA00039884"/>
    </source>
</evidence>
<proteinExistence type="inferred from homology"/>
<dbReference type="GO" id="GO:0005524">
    <property type="term" value="F:ATP binding"/>
    <property type="evidence" value="ECO:0007669"/>
    <property type="project" value="UniProtKB-UniRule"/>
</dbReference>
<dbReference type="InterPro" id="IPR016135">
    <property type="entry name" value="UBQ-conjugating_enzyme/RWD"/>
</dbReference>
<dbReference type="InterPro" id="IPR023313">
    <property type="entry name" value="UBQ-conjugating_AS"/>
</dbReference>
<dbReference type="Proteomes" id="UP000002668">
    <property type="component" value="Genome"/>
</dbReference>
<dbReference type="PROSITE" id="PS00183">
    <property type="entry name" value="UBC_1"/>
    <property type="match status" value="1"/>
</dbReference>
<keyword evidence="8" id="KW-0067">ATP-binding</keyword>
<dbReference type="HOGENOM" id="CLU_030988_10_1_1"/>
<dbReference type="AlphaFoldDB" id="E5AET9"/>
<dbReference type="PROSITE" id="PS50127">
    <property type="entry name" value="UBC_2"/>
    <property type="match status" value="1"/>
</dbReference>
<comment type="similarity">
    <text evidence="8">Belongs to the ubiquitin-conjugating enzyme family.</text>
</comment>
<evidence type="ECO:0000313" key="11">
    <source>
        <dbReference type="Proteomes" id="UP000002668"/>
    </source>
</evidence>
<feature type="domain" description="UBC core" evidence="9">
    <location>
        <begin position="6"/>
        <end position="167"/>
    </location>
</feature>
<evidence type="ECO:0000256" key="4">
    <source>
        <dbReference type="ARBA" id="ARBA00041569"/>
    </source>
</evidence>
<name>E5AET9_LEPMJ</name>
<protein>
    <recommendedName>
        <fullName evidence="3">Ubiquitin-conjugating enzyme E2 2</fullName>
    </recommendedName>
    <alternativeName>
        <fullName evidence="5">E2 ubiquitin-conjugating enzyme 2</fullName>
    </alternativeName>
    <alternativeName>
        <fullName evidence="6">Ubiquitin carrier protein UBC2</fullName>
    </alternativeName>
    <alternativeName>
        <fullName evidence="4">Ubiquitin-protein ligase UBC2</fullName>
    </alternativeName>
</protein>
<evidence type="ECO:0000256" key="8">
    <source>
        <dbReference type="RuleBase" id="RU362109"/>
    </source>
</evidence>
<dbReference type="FunFam" id="3.10.110.10:FF:000048">
    <property type="entry name" value="Ubiquitin-conjugating enzyme E2 15"/>
    <property type="match status" value="1"/>
</dbReference>
<accession>E5AET9</accession>
<evidence type="ECO:0000256" key="6">
    <source>
        <dbReference type="ARBA" id="ARBA00042190"/>
    </source>
</evidence>
<evidence type="ECO:0000256" key="7">
    <source>
        <dbReference type="PROSITE-ProRule" id="PRU10133"/>
    </source>
</evidence>
<dbReference type="InParanoid" id="E5AET9"/>
<evidence type="ECO:0000313" key="10">
    <source>
        <dbReference type="EMBL" id="CBY01728.1"/>
    </source>
</evidence>
<gene>
    <name evidence="10" type="ORF">LEMA_P005150.1</name>
</gene>
<dbReference type="SMART" id="SM00212">
    <property type="entry name" value="UBCc"/>
    <property type="match status" value="1"/>
</dbReference>
<dbReference type="Gene3D" id="3.10.110.10">
    <property type="entry name" value="Ubiquitin Conjugating Enzyme"/>
    <property type="match status" value="1"/>
</dbReference>
<keyword evidence="1" id="KW-0808">Transferase</keyword>
<dbReference type="VEuPathDB" id="FungiDB:LEMA_P005150.1"/>
<evidence type="ECO:0000259" key="9">
    <source>
        <dbReference type="PROSITE" id="PS50127"/>
    </source>
</evidence>
<dbReference type="PANTHER" id="PTHR24067">
    <property type="entry name" value="UBIQUITIN-CONJUGATING ENZYME E2"/>
    <property type="match status" value="1"/>
</dbReference>
<dbReference type="eggNOG" id="KOG0425">
    <property type="taxonomic scope" value="Eukaryota"/>
</dbReference>